<dbReference type="EMBL" id="CP014229">
    <property type="protein sequence ID" value="AMD90478.1"/>
    <property type="molecule type" value="Genomic_DNA"/>
</dbReference>
<keyword evidence="2" id="KW-1185">Reference proteome</keyword>
<reference evidence="2" key="1">
    <citation type="submission" date="2016-02" db="EMBL/GenBank/DDBJ databases">
        <authorList>
            <person name="Holder M.E."/>
            <person name="Ajami N.J."/>
            <person name="Petrosino J.F."/>
        </authorList>
    </citation>
    <scope>NUCLEOTIDE SEQUENCE [LARGE SCALE GENOMIC DNA]</scope>
    <source>
        <strain evidence="2">CCUG 45958</strain>
    </source>
</reference>
<evidence type="ECO:0000313" key="2">
    <source>
        <dbReference type="Proteomes" id="UP000069241"/>
    </source>
</evidence>
<proteinExistence type="predicted"/>
<organism evidence="1 2">
    <name type="scientific">Desulfovibrio fairfieldensis</name>
    <dbReference type="NCBI Taxonomy" id="44742"/>
    <lineage>
        <taxon>Bacteria</taxon>
        <taxon>Pseudomonadati</taxon>
        <taxon>Thermodesulfobacteriota</taxon>
        <taxon>Desulfovibrionia</taxon>
        <taxon>Desulfovibrionales</taxon>
        <taxon>Desulfovibrionaceae</taxon>
        <taxon>Desulfovibrio</taxon>
    </lineage>
</organism>
<gene>
    <name evidence="1" type="ORF">AXF13_10315</name>
</gene>
<sequence length="79" mass="9044">MQSTPRTACARDAAQYQSPFTMRPLRKQMNSIFADAFPAITADIDFHSRTKKISICAFREEYTVIAEIQSSIRLIIFNL</sequence>
<dbReference type="STRING" id="44742.AXF13_10315"/>
<protein>
    <submittedName>
        <fullName evidence="1">Uncharacterized protein</fullName>
    </submittedName>
</protein>
<evidence type="ECO:0000313" key="1">
    <source>
        <dbReference type="EMBL" id="AMD90478.1"/>
    </source>
</evidence>
<dbReference type="AlphaFoldDB" id="A0A0X8JLC9"/>
<dbReference type="Proteomes" id="UP000069241">
    <property type="component" value="Chromosome"/>
</dbReference>
<dbReference type="KEGG" id="dfi:AXF13_10315"/>
<name>A0A0X8JLC9_9BACT</name>
<accession>A0A0X8JLC9</accession>